<keyword evidence="3" id="KW-1185">Reference proteome</keyword>
<evidence type="ECO:0000313" key="2">
    <source>
        <dbReference type="EMBL" id="KDO84717.1"/>
    </source>
</evidence>
<evidence type="ECO:0000313" key="3">
    <source>
        <dbReference type="Proteomes" id="UP000027120"/>
    </source>
</evidence>
<dbReference type="Proteomes" id="UP000027120">
    <property type="component" value="Unassembled WGS sequence"/>
</dbReference>
<organism evidence="2 3">
    <name type="scientific">Citrus sinensis</name>
    <name type="common">Sweet orange</name>
    <name type="synonym">Citrus aurantium var. sinensis</name>
    <dbReference type="NCBI Taxonomy" id="2711"/>
    <lineage>
        <taxon>Eukaryota</taxon>
        <taxon>Viridiplantae</taxon>
        <taxon>Streptophyta</taxon>
        <taxon>Embryophyta</taxon>
        <taxon>Tracheophyta</taxon>
        <taxon>Spermatophyta</taxon>
        <taxon>Magnoliopsida</taxon>
        <taxon>eudicotyledons</taxon>
        <taxon>Gunneridae</taxon>
        <taxon>Pentapetalae</taxon>
        <taxon>rosids</taxon>
        <taxon>malvids</taxon>
        <taxon>Sapindales</taxon>
        <taxon>Rutaceae</taxon>
        <taxon>Aurantioideae</taxon>
        <taxon>Citrus</taxon>
    </lineage>
</organism>
<accession>A0A067HAB8</accession>
<proteinExistence type="predicted"/>
<keyword evidence="1" id="KW-1133">Transmembrane helix</keyword>
<dbReference type="AlphaFoldDB" id="A0A067HAB8"/>
<gene>
    <name evidence="2" type="ORF">CISIN_1g034699mg</name>
</gene>
<evidence type="ECO:0000256" key="1">
    <source>
        <dbReference type="SAM" id="Phobius"/>
    </source>
</evidence>
<sequence>MGFPPPSPRARYLCQWRLSHSLSFPSISIINGMVPKQNLFDNNNLKSLSLFYFIFPLLTFSVHVHVHVFVEVQSSSATRVVLSADE</sequence>
<name>A0A067HAB8_CITSI</name>
<reference evidence="2 3" key="1">
    <citation type="submission" date="2014-04" db="EMBL/GenBank/DDBJ databases">
        <authorList>
            <consortium name="International Citrus Genome Consortium"/>
            <person name="Gmitter F."/>
            <person name="Chen C."/>
            <person name="Farmerie W."/>
            <person name="Harkins T."/>
            <person name="Desany B."/>
            <person name="Mohiuddin M."/>
            <person name="Kodira C."/>
            <person name="Borodovsky M."/>
            <person name="Lomsadze A."/>
            <person name="Burns P."/>
            <person name="Jenkins J."/>
            <person name="Prochnik S."/>
            <person name="Shu S."/>
            <person name="Chapman J."/>
            <person name="Pitluck S."/>
            <person name="Schmutz J."/>
            <person name="Rokhsar D."/>
        </authorList>
    </citation>
    <scope>NUCLEOTIDE SEQUENCE</scope>
</reference>
<feature type="transmembrane region" description="Helical" evidence="1">
    <location>
        <begin position="50"/>
        <end position="70"/>
    </location>
</feature>
<keyword evidence="1" id="KW-0472">Membrane</keyword>
<keyword evidence="1" id="KW-0812">Transmembrane</keyword>
<dbReference type="EMBL" id="KK784874">
    <property type="protein sequence ID" value="KDO84717.1"/>
    <property type="molecule type" value="Genomic_DNA"/>
</dbReference>
<protein>
    <submittedName>
        <fullName evidence="2">Uncharacterized protein</fullName>
    </submittedName>
</protein>